<name>A0A0F8YHL3_9ZZZZ</name>
<reference evidence="1" key="1">
    <citation type="journal article" date="2015" name="Nature">
        <title>Complex archaea that bridge the gap between prokaryotes and eukaryotes.</title>
        <authorList>
            <person name="Spang A."/>
            <person name="Saw J.H."/>
            <person name="Jorgensen S.L."/>
            <person name="Zaremba-Niedzwiedzka K."/>
            <person name="Martijn J."/>
            <person name="Lind A.E."/>
            <person name="van Eijk R."/>
            <person name="Schleper C."/>
            <person name="Guy L."/>
            <person name="Ettema T.J."/>
        </authorList>
    </citation>
    <scope>NUCLEOTIDE SEQUENCE</scope>
</reference>
<organism evidence="1">
    <name type="scientific">marine sediment metagenome</name>
    <dbReference type="NCBI Taxonomy" id="412755"/>
    <lineage>
        <taxon>unclassified sequences</taxon>
        <taxon>metagenomes</taxon>
        <taxon>ecological metagenomes</taxon>
    </lineage>
</organism>
<comment type="caution">
    <text evidence="1">The sequence shown here is derived from an EMBL/GenBank/DDBJ whole genome shotgun (WGS) entry which is preliminary data.</text>
</comment>
<evidence type="ECO:0000313" key="1">
    <source>
        <dbReference type="EMBL" id="KKK53699.1"/>
    </source>
</evidence>
<gene>
    <name evidence="1" type="ORF">LCGC14_3092150</name>
</gene>
<proteinExistence type="predicted"/>
<protein>
    <submittedName>
        <fullName evidence="1">Uncharacterized protein</fullName>
    </submittedName>
</protein>
<sequence>RVREGSTPQYLTKFPMSYIWLPSVEQLMEMLDWPIAKCIYQMYDFVFALITSERVMPQTMKELWLMLLQYAHDGSRWDTERWVQG</sequence>
<dbReference type="EMBL" id="LAZR01066370">
    <property type="protein sequence ID" value="KKK53699.1"/>
    <property type="molecule type" value="Genomic_DNA"/>
</dbReference>
<dbReference type="AlphaFoldDB" id="A0A0F8YHL3"/>
<feature type="non-terminal residue" evidence="1">
    <location>
        <position position="1"/>
    </location>
</feature>
<accession>A0A0F8YHL3</accession>